<proteinExistence type="predicted"/>
<dbReference type="InterPro" id="IPR004183">
    <property type="entry name" value="Xdiol_dOase_suB"/>
</dbReference>
<dbReference type="SUPFAM" id="SSF53213">
    <property type="entry name" value="LigB-like"/>
    <property type="match status" value="1"/>
</dbReference>
<dbReference type="Proteomes" id="UP000229631">
    <property type="component" value="Unassembled WGS sequence"/>
</dbReference>
<comment type="caution">
    <text evidence="2">The sequence shown here is derived from an EMBL/GenBank/DDBJ whole genome shotgun (WGS) entry which is preliminary data.</text>
</comment>
<reference evidence="3" key="1">
    <citation type="submission" date="2017-09" db="EMBL/GenBank/DDBJ databases">
        <title>Depth-based differentiation of microbial function through sediment-hosted aquifers and enrichment of novel symbionts in the deep terrestrial subsurface.</title>
        <authorList>
            <person name="Probst A.J."/>
            <person name="Ladd B."/>
            <person name="Jarett J.K."/>
            <person name="Geller-Mcgrath D.E."/>
            <person name="Sieber C.M.K."/>
            <person name="Emerson J.B."/>
            <person name="Anantharaman K."/>
            <person name="Thomas B.C."/>
            <person name="Malmstrom R."/>
            <person name="Stieglmeier M."/>
            <person name="Klingl A."/>
            <person name="Woyke T."/>
            <person name="Ryan C.M."/>
            <person name="Banfield J.F."/>
        </authorList>
    </citation>
    <scope>NUCLEOTIDE SEQUENCE [LARGE SCALE GENOMIC DNA]</scope>
</reference>
<gene>
    <name evidence="2" type="ORF">COS54_02170</name>
</gene>
<feature type="domain" description="Extradiol ring-cleavage dioxygenase class III enzyme subunit B" evidence="1">
    <location>
        <begin position="57"/>
        <end position="197"/>
    </location>
</feature>
<sequence length="201" mass="22358">MIKIAVISPHAPILLPKVGSNQDRHKLQKTLKSLEKLGEKMQKEKAEEIIISSPHQDWGFNVPLFFLAQNFKGKITTFLTGPQSAQEHFVMGQKMAQSLDTKRAYALIASGDLSHVLKANGPYGYHPEGPKFDRELIKLLEEKKVPEILALDDKFPAAADCGLRSFAFVFGLLNKEKVTIKPKILSYEGPFGVGYLVAQIV</sequence>
<dbReference type="Pfam" id="PF02900">
    <property type="entry name" value="LigB"/>
    <property type="match status" value="1"/>
</dbReference>
<dbReference type="GO" id="GO:0008198">
    <property type="term" value="F:ferrous iron binding"/>
    <property type="evidence" value="ECO:0007669"/>
    <property type="project" value="InterPro"/>
</dbReference>
<accession>A0A2M7BCR8</accession>
<evidence type="ECO:0000259" key="1">
    <source>
        <dbReference type="Pfam" id="PF02900"/>
    </source>
</evidence>
<dbReference type="CDD" id="cd07951">
    <property type="entry name" value="ED_3B_N_AMMECR1"/>
    <property type="match status" value="1"/>
</dbReference>
<evidence type="ECO:0000313" key="3">
    <source>
        <dbReference type="Proteomes" id="UP000229631"/>
    </source>
</evidence>
<dbReference type="Gene3D" id="3.40.830.10">
    <property type="entry name" value="LigB-like"/>
    <property type="match status" value="2"/>
</dbReference>
<evidence type="ECO:0000313" key="2">
    <source>
        <dbReference type="EMBL" id="PIV00887.1"/>
    </source>
</evidence>
<name>A0A2M7BCR8_9BACT</name>
<dbReference type="EMBL" id="PEVC01000039">
    <property type="protein sequence ID" value="PIV00887.1"/>
    <property type="molecule type" value="Genomic_DNA"/>
</dbReference>
<organism evidence="2 3">
    <name type="scientific">Candidatus Shapirobacteria bacterium CG03_land_8_20_14_0_80_39_12</name>
    <dbReference type="NCBI Taxonomy" id="1974879"/>
    <lineage>
        <taxon>Bacteria</taxon>
        <taxon>Candidatus Shapironibacteriota</taxon>
    </lineage>
</organism>
<dbReference type="GO" id="GO:0016702">
    <property type="term" value="F:oxidoreductase activity, acting on single donors with incorporation of molecular oxygen, incorporation of two atoms of oxygen"/>
    <property type="evidence" value="ECO:0007669"/>
    <property type="project" value="UniProtKB-ARBA"/>
</dbReference>
<protein>
    <recommendedName>
        <fullName evidence="1">Extradiol ring-cleavage dioxygenase class III enzyme subunit B domain-containing protein</fullName>
    </recommendedName>
</protein>
<dbReference type="AlphaFoldDB" id="A0A2M7BCR8"/>